<dbReference type="OrthoDB" id="2445932at2759"/>
<reference evidence="1" key="1">
    <citation type="journal article" date="2020" name="Fungal Divers.">
        <title>Resolving the Mortierellaceae phylogeny through synthesis of multi-gene phylogenetics and phylogenomics.</title>
        <authorList>
            <person name="Vandepol N."/>
            <person name="Liber J."/>
            <person name="Desiro A."/>
            <person name="Na H."/>
            <person name="Kennedy M."/>
            <person name="Barry K."/>
            <person name="Grigoriev I.V."/>
            <person name="Miller A.N."/>
            <person name="O'Donnell K."/>
            <person name="Stajich J.E."/>
            <person name="Bonito G."/>
        </authorList>
    </citation>
    <scope>NUCLEOTIDE SEQUENCE</scope>
    <source>
        <strain evidence="1">NRRL 6426</strain>
    </source>
</reference>
<dbReference type="EMBL" id="JAAAUQ010000159">
    <property type="protein sequence ID" value="KAF9153701.1"/>
    <property type="molecule type" value="Genomic_DNA"/>
</dbReference>
<accession>A0A9P5S6C7</accession>
<evidence type="ECO:0000313" key="2">
    <source>
        <dbReference type="Proteomes" id="UP000748756"/>
    </source>
</evidence>
<proteinExistence type="predicted"/>
<dbReference type="Proteomes" id="UP000748756">
    <property type="component" value="Unassembled WGS sequence"/>
</dbReference>
<comment type="caution">
    <text evidence="1">The sequence shown here is derived from an EMBL/GenBank/DDBJ whole genome shotgun (WGS) entry which is preliminary data.</text>
</comment>
<dbReference type="AlphaFoldDB" id="A0A9P5S6C7"/>
<sequence length="221" mass="25536">MEQGLELEQVRLNRTPQLKVIMDVETRWNSSLAMLRRIVELKVPMAAVRTALRQMPDEQKNLATLNDIYLGNNERRTADLITNALSVFEDATLLFSSSDYGLAASMFPWMTMLLFAMEVNHSGIEEVETLRNNLQLEIGSRVRELDILVKASFFHPTSNLLYKQCYEEKFDVLKDLLRKRDAGYRATHQRPCPTSRRETNNYSQIGRGDATALWHAKRRSQ</sequence>
<evidence type="ECO:0000313" key="1">
    <source>
        <dbReference type="EMBL" id="KAF9153701.1"/>
    </source>
</evidence>
<protein>
    <submittedName>
        <fullName evidence="1">Uncharacterized protein</fullName>
    </submittedName>
</protein>
<keyword evidence="2" id="KW-1185">Reference proteome</keyword>
<name>A0A9P5S6C7_9FUNG</name>
<gene>
    <name evidence="1" type="ORF">BG015_002829</name>
</gene>
<organism evidence="1 2">
    <name type="scientific">Linnemannia schmuckeri</name>
    <dbReference type="NCBI Taxonomy" id="64567"/>
    <lineage>
        <taxon>Eukaryota</taxon>
        <taxon>Fungi</taxon>
        <taxon>Fungi incertae sedis</taxon>
        <taxon>Mucoromycota</taxon>
        <taxon>Mortierellomycotina</taxon>
        <taxon>Mortierellomycetes</taxon>
        <taxon>Mortierellales</taxon>
        <taxon>Mortierellaceae</taxon>
        <taxon>Linnemannia</taxon>
    </lineage>
</organism>
<dbReference type="SUPFAM" id="SSF53098">
    <property type="entry name" value="Ribonuclease H-like"/>
    <property type="match status" value="1"/>
</dbReference>
<dbReference type="InterPro" id="IPR012337">
    <property type="entry name" value="RNaseH-like_sf"/>
</dbReference>